<dbReference type="PRINTS" id="PR01021">
    <property type="entry name" value="OMPADOMAIN"/>
</dbReference>
<feature type="signal peptide" evidence="6">
    <location>
        <begin position="1"/>
        <end position="22"/>
    </location>
</feature>
<dbReference type="InterPro" id="IPR006664">
    <property type="entry name" value="OMP_bac"/>
</dbReference>
<comment type="caution">
    <text evidence="8">The sequence shown here is derived from an EMBL/GenBank/DDBJ whole genome shotgun (WGS) entry which is preliminary data.</text>
</comment>
<evidence type="ECO:0000256" key="6">
    <source>
        <dbReference type="SAM" id="SignalP"/>
    </source>
</evidence>
<keyword evidence="2 4" id="KW-0472">Membrane</keyword>
<dbReference type="EMBL" id="JACHDE010000020">
    <property type="protein sequence ID" value="MBB5404513.1"/>
    <property type="molecule type" value="Genomic_DNA"/>
</dbReference>
<dbReference type="Pfam" id="PF00691">
    <property type="entry name" value="OmpA"/>
    <property type="match status" value="1"/>
</dbReference>
<dbReference type="PROSITE" id="PS51257">
    <property type="entry name" value="PROKAR_LIPOPROTEIN"/>
    <property type="match status" value="1"/>
</dbReference>
<dbReference type="AlphaFoldDB" id="A0A7W8LD96"/>
<feature type="domain" description="OmpA-like" evidence="7">
    <location>
        <begin position="130"/>
        <end position="247"/>
    </location>
</feature>
<dbReference type="SUPFAM" id="SSF103088">
    <property type="entry name" value="OmpA-like"/>
    <property type="match status" value="1"/>
</dbReference>
<dbReference type="CDD" id="cd07185">
    <property type="entry name" value="OmpA_C-like"/>
    <property type="match status" value="1"/>
</dbReference>
<gene>
    <name evidence="8" type="ORF">HDG41_006609</name>
</gene>
<reference evidence="8 9" key="1">
    <citation type="submission" date="2020-08" db="EMBL/GenBank/DDBJ databases">
        <title>Genomic Encyclopedia of Type Strains, Phase IV (KMG-V): Genome sequencing to study the core and pangenomes of soil and plant-associated prokaryotes.</title>
        <authorList>
            <person name="Whitman W."/>
        </authorList>
    </citation>
    <scope>NUCLEOTIDE SEQUENCE [LARGE SCALE GENOMIC DNA]</scope>
    <source>
        <strain evidence="8 9">JPY162</strain>
    </source>
</reference>
<organism evidence="8 9">
    <name type="scientific">Paraburkholderia youngii</name>
    <dbReference type="NCBI Taxonomy" id="2782701"/>
    <lineage>
        <taxon>Bacteria</taxon>
        <taxon>Pseudomonadati</taxon>
        <taxon>Pseudomonadota</taxon>
        <taxon>Betaproteobacteria</taxon>
        <taxon>Burkholderiales</taxon>
        <taxon>Burkholderiaceae</taxon>
        <taxon>Paraburkholderia</taxon>
    </lineage>
</organism>
<evidence type="ECO:0000256" key="2">
    <source>
        <dbReference type="ARBA" id="ARBA00023136"/>
    </source>
</evidence>
<evidence type="ECO:0000256" key="1">
    <source>
        <dbReference type="ARBA" id="ARBA00004442"/>
    </source>
</evidence>
<dbReference type="RefSeq" id="WP_184228337.1">
    <property type="nucleotide sequence ID" value="NZ_JACHDE010000020.1"/>
</dbReference>
<evidence type="ECO:0000256" key="3">
    <source>
        <dbReference type="ARBA" id="ARBA00023237"/>
    </source>
</evidence>
<evidence type="ECO:0000313" key="8">
    <source>
        <dbReference type="EMBL" id="MBB5404513.1"/>
    </source>
</evidence>
<accession>A0A7W8LD96</accession>
<comment type="subcellular location">
    <subcellularLocation>
        <location evidence="1">Cell outer membrane</location>
    </subcellularLocation>
</comment>
<evidence type="ECO:0000256" key="4">
    <source>
        <dbReference type="PROSITE-ProRule" id="PRU00473"/>
    </source>
</evidence>
<evidence type="ECO:0000259" key="7">
    <source>
        <dbReference type="PROSITE" id="PS51123"/>
    </source>
</evidence>
<dbReference type="InterPro" id="IPR036737">
    <property type="entry name" value="OmpA-like_sf"/>
</dbReference>
<evidence type="ECO:0000256" key="5">
    <source>
        <dbReference type="SAM" id="MobiDB-lite"/>
    </source>
</evidence>
<feature type="region of interest" description="Disordered" evidence="5">
    <location>
        <begin position="107"/>
        <end position="132"/>
    </location>
</feature>
<evidence type="ECO:0000313" key="9">
    <source>
        <dbReference type="Proteomes" id="UP000592820"/>
    </source>
</evidence>
<dbReference type="InterPro" id="IPR050330">
    <property type="entry name" value="Bact_OuterMem_StrucFunc"/>
</dbReference>
<dbReference type="GO" id="GO:0009279">
    <property type="term" value="C:cell outer membrane"/>
    <property type="evidence" value="ECO:0007669"/>
    <property type="project" value="UniProtKB-SubCell"/>
</dbReference>
<keyword evidence="3" id="KW-0998">Cell outer membrane</keyword>
<feature type="chain" id="PRO_5030594975" evidence="6">
    <location>
        <begin position="23"/>
        <end position="250"/>
    </location>
</feature>
<dbReference type="PANTHER" id="PTHR30329">
    <property type="entry name" value="STATOR ELEMENT OF FLAGELLAR MOTOR COMPLEX"/>
    <property type="match status" value="1"/>
</dbReference>
<proteinExistence type="predicted"/>
<protein>
    <submittedName>
        <fullName evidence="8">Outer membrane protein OmpA-like peptidoglycan-associated protein</fullName>
    </submittedName>
</protein>
<dbReference type="PROSITE" id="PS51123">
    <property type="entry name" value="OMPA_2"/>
    <property type="match status" value="1"/>
</dbReference>
<dbReference type="Proteomes" id="UP000592820">
    <property type="component" value="Unassembled WGS sequence"/>
</dbReference>
<dbReference type="Gene3D" id="3.30.1330.60">
    <property type="entry name" value="OmpA-like domain"/>
    <property type="match status" value="1"/>
</dbReference>
<name>A0A7W8LD96_9BURK</name>
<dbReference type="InterPro" id="IPR006665">
    <property type="entry name" value="OmpA-like"/>
</dbReference>
<dbReference type="PANTHER" id="PTHR30329:SF21">
    <property type="entry name" value="LIPOPROTEIN YIAD-RELATED"/>
    <property type="match status" value="1"/>
</dbReference>
<feature type="compositionally biased region" description="Pro residues" evidence="5">
    <location>
        <begin position="110"/>
        <end position="126"/>
    </location>
</feature>
<sequence>MKKHFSVYPRLALLGSVLGLVAACTTQSGPTYNAHAIVAPDQKAPTYRVECGGLLESSQTCFKVAAEICKDKPVTLVQAVDGVRSGVNTKDPREVTFMCGKPVEAQAVPAPVPHPPSQPKPEPRPQPQSQERRQVLLQGDANFATDSAVLSSAAKASLDNFLRVNEGINFRRVTIIGYTDSTGTRAHNQKLSEARAQSVLQYLRNRGLMAQSFVAEGAAADDPVASNATAEGRALNRRVEVRVVASGVIS</sequence>
<keyword evidence="6" id="KW-0732">Signal</keyword>